<accession>A0A8S9M9K4</accession>
<sequence length="49" mass="5388">MATSYTLLVDSKAGCCSNTAEFVDCGLVDHHGFSRNKIRVIDDNIPPLY</sequence>
<evidence type="ECO:0000313" key="1">
    <source>
        <dbReference type="EMBL" id="KAF2616565.1"/>
    </source>
</evidence>
<comment type="caution">
    <text evidence="1">The sequence shown here is derived from an EMBL/GenBank/DDBJ whole genome shotgun (WGS) entry which is preliminary data.</text>
</comment>
<reference evidence="1" key="1">
    <citation type="submission" date="2019-12" db="EMBL/GenBank/DDBJ databases">
        <title>Genome sequencing and annotation of Brassica cretica.</title>
        <authorList>
            <person name="Studholme D.J."/>
            <person name="Sarris P.F."/>
        </authorList>
    </citation>
    <scope>NUCLEOTIDE SEQUENCE</scope>
    <source>
        <strain evidence="1">PFS-001/15</strain>
        <tissue evidence="1">Leaf</tissue>
    </source>
</reference>
<evidence type="ECO:0000313" key="2">
    <source>
        <dbReference type="Proteomes" id="UP000712281"/>
    </source>
</evidence>
<dbReference type="EMBL" id="QGKW02000007">
    <property type="protein sequence ID" value="KAF2616565.1"/>
    <property type="molecule type" value="Genomic_DNA"/>
</dbReference>
<dbReference type="AlphaFoldDB" id="A0A8S9M9K4"/>
<protein>
    <submittedName>
        <fullName evidence="1">Uncharacterized protein</fullName>
    </submittedName>
</protein>
<dbReference type="Proteomes" id="UP000712281">
    <property type="component" value="Unassembled WGS sequence"/>
</dbReference>
<organism evidence="1 2">
    <name type="scientific">Brassica cretica</name>
    <name type="common">Mustard</name>
    <dbReference type="NCBI Taxonomy" id="69181"/>
    <lineage>
        <taxon>Eukaryota</taxon>
        <taxon>Viridiplantae</taxon>
        <taxon>Streptophyta</taxon>
        <taxon>Embryophyta</taxon>
        <taxon>Tracheophyta</taxon>
        <taxon>Spermatophyta</taxon>
        <taxon>Magnoliopsida</taxon>
        <taxon>eudicotyledons</taxon>
        <taxon>Gunneridae</taxon>
        <taxon>Pentapetalae</taxon>
        <taxon>rosids</taxon>
        <taxon>malvids</taxon>
        <taxon>Brassicales</taxon>
        <taxon>Brassicaceae</taxon>
        <taxon>Brassiceae</taxon>
        <taxon>Brassica</taxon>
    </lineage>
</organism>
<name>A0A8S9M9K4_BRACR</name>
<gene>
    <name evidence="1" type="ORF">F2Q68_00039697</name>
</gene>
<proteinExistence type="predicted"/>